<sequence length="527" mass="58512">MSNDVIRGVNLGGWLVLERYIAPSVFAITTCDTTEHPPPNSCAPSLPYPADQLALVSAFSTKSLAREYLTSHWDTFVTEDDIVQIKASNLKNVRVPIGHWILDNEDAATPWVSGEWPYLIRLLGWCKKHGVKVWLDLHTTFGSQNGFDNSGQTLAKPTGVGWSGSVENVDKTLDVIAGICEGIRGEENADVVVGFGLLNEPFKGENEAVVKNFDERGLQIVRSILGPKVTVYIGDMFDAQRFQADKFWGSPKYHNTLLDSHYYHVFSAAPRSFSPRQHIGYVCEKNLRDLKSCCWDGDGNKSEGMGRMMGEWSASFDTLVCDKLDDVMKSHERGGGEVLEYDREIGEARKAFLRNFVEAQMVAWESGSIGWFYWNFKMEGGAFAEWDYLRGVREGWIPTLDPGVRAEDVFGSCESIIFKTDDSMDIVDTFPDPSKVAPDWQSVEADDDVVVSHGQSLIDGGMWGRESTTPIIFSPPPAPLHDYPSHFVLLAAAFGAFVVGLASVVKNRRRRVGAGLYTTIPETSIQV</sequence>
<dbReference type="GO" id="GO:0005576">
    <property type="term" value="C:extracellular region"/>
    <property type="evidence" value="ECO:0007669"/>
    <property type="project" value="TreeGrafter"/>
</dbReference>
<keyword evidence="3" id="KW-1003">Cell membrane</keyword>
<dbReference type="InterPro" id="IPR001547">
    <property type="entry name" value="Glyco_hydro_5"/>
</dbReference>
<evidence type="ECO:0000256" key="4">
    <source>
        <dbReference type="ARBA" id="ARBA00022692"/>
    </source>
</evidence>
<evidence type="ECO:0000256" key="9">
    <source>
        <dbReference type="ARBA" id="ARBA00023180"/>
    </source>
</evidence>
<keyword evidence="7 17" id="KW-1133">Transmembrane helix</keyword>
<keyword evidence="8 17" id="KW-0472">Membrane</keyword>
<keyword evidence="4 17" id="KW-0812">Transmembrane</keyword>
<comment type="caution">
    <text evidence="19">The sequence shown here is derived from an EMBL/GenBank/DDBJ whole genome shotgun (WGS) entry which is preliminary data.</text>
</comment>
<evidence type="ECO:0000256" key="12">
    <source>
        <dbReference type="ARBA" id="ARBA00036824"/>
    </source>
</evidence>
<dbReference type="GO" id="GO:0005886">
    <property type="term" value="C:plasma membrane"/>
    <property type="evidence" value="ECO:0007669"/>
    <property type="project" value="UniProtKB-SubCell"/>
</dbReference>
<dbReference type="Pfam" id="PF00150">
    <property type="entry name" value="Cellulase"/>
    <property type="match status" value="1"/>
</dbReference>
<dbReference type="Gene3D" id="3.20.20.80">
    <property type="entry name" value="Glycosidases"/>
    <property type="match status" value="1"/>
</dbReference>
<dbReference type="PANTHER" id="PTHR31297:SF34">
    <property type="entry name" value="GLUCAN 1,3-BETA-GLUCOSIDASE 2"/>
    <property type="match status" value="1"/>
</dbReference>
<dbReference type="EMBL" id="BRXW01000526">
    <property type="protein sequence ID" value="GMH63192.1"/>
    <property type="molecule type" value="Genomic_DNA"/>
</dbReference>
<keyword evidence="11" id="KW-0961">Cell wall biogenesis/degradation</keyword>
<dbReference type="SUPFAM" id="SSF51445">
    <property type="entry name" value="(Trans)glycosidases"/>
    <property type="match status" value="1"/>
</dbReference>
<evidence type="ECO:0000256" key="10">
    <source>
        <dbReference type="ARBA" id="ARBA00023295"/>
    </source>
</evidence>
<evidence type="ECO:0000256" key="13">
    <source>
        <dbReference type="ARBA" id="ARBA00037126"/>
    </source>
</evidence>
<evidence type="ECO:0000256" key="14">
    <source>
        <dbReference type="ARBA" id="ARBA00038929"/>
    </source>
</evidence>
<gene>
    <name evidence="19" type="ORF">TrLO_g13815</name>
</gene>
<dbReference type="PANTHER" id="PTHR31297">
    <property type="entry name" value="GLUCAN ENDO-1,6-BETA-GLUCOSIDASE B"/>
    <property type="match status" value="1"/>
</dbReference>
<dbReference type="GO" id="GO:0009251">
    <property type="term" value="P:glucan catabolic process"/>
    <property type="evidence" value="ECO:0007669"/>
    <property type="project" value="TreeGrafter"/>
</dbReference>
<dbReference type="OrthoDB" id="1887033at2759"/>
<protein>
    <recommendedName>
        <fullName evidence="14">glucan 1,3-beta-glucosidase</fullName>
        <ecNumber evidence="14">3.2.1.58</ecNumber>
    </recommendedName>
    <alternativeName>
        <fullName evidence="15">Exo-1,3-beta-glucanase D</fullName>
    </alternativeName>
</protein>
<dbReference type="AlphaFoldDB" id="A0A9W6ZZH4"/>
<evidence type="ECO:0000256" key="11">
    <source>
        <dbReference type="ARBA" id="ARBA00023316"/>
    </source>
</evidence>
<comment type="similarity">
    <text evidence="2 16">Belongs to the glycosyl hydrolase 5 (cellulase A) family.</text>
</comment>
<evidence type="ECO:0000313" key="20">
    <source>
        <dbReference type="Proteomes" id="UP001165122"/>
    </source>
</evidence>
<name>A0A9W6ZZH4_9STRA</name>
<accession>A0A9W6ZZH4</accession>
<keyword evidence="5 16" id="KW-0378">Hydrolase</keyword>
<evidence type="ECO:0000256" key="8">
    <source>
        <dbReference type="ARBA" id="ARBA00023136"/>
    </source>
</evidence>
<evidence type="ECO:0000256" key="1">
    <source>
        <dbReference type="ARBA" id="ARBA00004401"/>
    </source>
</evidence>
<keyword evidence="9" id="KW-0325">Glycoprotein</keyword>
<dbReference type="EC" id="3.2.1.58" evidence="14"/>
<dbReference type="InterPro" id="IPR050386">
    <property type="entry name" value="Glycosyl_hydrolase_5"/>
</dbReference>
<proteinExistence type="inferred from homology"/>
<keyword evidence="20" id="KW-1185">Reference proteome</keyword>
<keyword evidence="10 16" id="KW-0326">Glycosidase</keyword>
<keyword evidence="6" id="KW-0735">Signal-anchor</keyword>
<dbReference type="GO" id="GO:0004338">
    <property type="term" value="F:glucan exo-1,3-beta-glucosidase activity"/>
    <property type="evidence" value="ECO:0007669"/>
    <property type="project" value="UniProtKB-EC"/>
</dbReference>
<dbReference type="GO" id="GO:0009986">
    <property type="term" value="C:cell surface"/>
    <property type="evidence" value="ECO:0007669"/>
    <property type="project" value="TreeGrafter"/>
</dbReference>
<reference evidence="20" key="1">
    <citation type="journal article" date="2023" name="Commun. Biol.">
        <title>Genome analysis of Parmales, the sister group of diatoms, reveals the evolutionary specialization of diatoms from phago-mixotrophs to photoautotrophs.</title>
        <authorList>
            <person name="Ban H."/>
            <person name="Sato S."/>
            <person name="Yoshikawa S."/>
            <person name="Yamada K."/>
            <person name="Nakamura Y."/>
            <person name="Ichinomiya M."/>
            <person name="Sato N."/>
            <person name="Blanc-Mathieu R."/>
            <person name="Endo H."/>
            <person name="Kuwata A."/>
            <person name="Ogata H."/>
        </authorList>
    </citation>
    <scope>NUCLEOTIDE SEQUENCE [LARGE SCALE GENOMIC DNA]</scope>
    <source>
        <strain evidence="20">NIES 3700</strain>
    </source>
</reference>
<evidence type="ECO:0000256" key="16">
    <source>
        <dbReference type="RuleBase" id="RU361153"/>
    </source>
</evidence>
<evidence type="ECO:0000259" key="18">
    <source>
        <dbReference type="Pfam" id="PF00150"/>
    </source>
</evidence>
<evidence type="ECO:0000256" key="15">
    <source>
        <dbReference type="ARBA" id="ARBA00041260"/>
    </source>
</evidence>
<dbReference type="GO" id="GO:0071555">
    <property type="term" value="P:cell wall organization"/>
    <property type="evidence" value="ECO:0007669"/>
    <property type="project" value="UniProtKB-KW"/>
</dbReference>
<organism evidence="19 20">
    <name type="scientific">Triparma laevis f. longispina</name>
    <dbReference type="NCBI Taxonomy" id="1714387"/>
    <lineage>
        <taxon>Eukaryota</taxon>
        <taxon>Sar</taxon>
        <taxon>Stramenopiles</taxon>
        <taxon>Ochrophyta</taxon>
        <taxon>Bolidophyceae</taxon>
        <taxon>Parmales</taxon>
        <taxon>Triparmaceae</taxon>
        <taxon>Triparma</taxon>
    </lineage>
</organism>
<comment type="catalytic activity">
    <reaction evidence="12">
        <text>Successive hydrolysis of beta-D-glucose units from the non-reducing ends of (1-&gt;3)-beta-D-glucans, releasing alpha-glucose.</text>
        <dbReference type="EC" id="3.2.1.58"/>
    </reaction>
</comment>
<evidence type="ECO:0000256" key="7">
    <source>
        <dbReference type="ARBA" id="ARBA00022989"/>
    </source>
</evidence>
<comment type="function">
    <text evidence="13">Glucosidase involved in the degradation of cellulosic biomass. Active on lichenan.</text>
</comment>
<dbReference type="InterPro" id="IPR017853">
    <property type="entry name" value="GH"/>
</dbReference>
<evidence type="ECO:0000256" key="6">
    <source>
        <dbReference type="ARBA" id="ARBA00022968"/>
    </source>
</evidence>
<dbReference type="Proteomes" id="UP001165122">
    <property type="component" value="Unassembled WGS sequence"/>
</dbReference>
<evidence type="ECO:0000256" key="2">
    <source>
        <dbReference type="ARBA" id="ARBA00005641"/>
    </source>
</evidence>
<evidence type="ECO:0000256" key="5">
    <source>
        <dbReference type="ARBA" id="ARBA00022801"/>
    </source>
</evidence>
<feature type="transmembrane region" description="Helical" evidence="17">
    <location>
        <begin position="483"/>
        <end position="505"/>
    </location>
</feature>
<evidence type="ECO:0000256" key="17">
    <source>
        <dbReference type="SAM" id="Phobius"/>
    </source>
</evidence>
<evidence type="ECO:0000313" key="19">
    <source>
        <dbReference type="EMBL" id="GMH63192.1"/>
    </source>
</evidence>
<comment type="subcellular location">
    <subcellularLocation>
        <location evidence="1">Cell membrane</location>
        <topology evidence="1">Single-pass type II membrane protein</topology>
    </subcellularLocation>
</comment>
<feature type="domain" description="Glycoside hydrolase family 5" evidence="18">
    <location>
        <begin position="71"/>
        <end position="280"/>
    </location>
</feature>
<evidence type="ECO:0000256" key="3">
    <source>
        <dbReference type="ARBA" id="ARBA00022475"/>
    </source>
</evidence>